<accession>A0A9P4V5G0</accession>
<gene>
    <name evidence="2" type="ORF">EJ04DRAFT_169847</name>
</gene>
<organism evidence="2 3">
    <name type="scientific">Polyplosphaeria fusca</name>
    <dbReference type="NCBI Taxonomy" id="682080"/>
    <lineage>
        <taxon>Eukaryota</taxon>
        <taxon>Fungi</taxon>
        <taxon>Dikarya</taxon>
        <taxon>Ascomycota</taxon>
        <taxon>Pezizomycotina</taxon>
        <taxon>Dothideomycetes</taxon>
        <taxon>Pleosporomycetidae</taxon>
        <taxon>Pleosporales</taxon>
        <taxon>Tetraplosphaeriaceae</taxon>
        <taxon>Polyplosphaeria</taxon>
    </lineage>
</organism>
<dbReference type="Proteomes" id="UP000799444">
    <property type="component" value="Unassembled WGS sequence"/>
</dbReference>
<dbReference type="EMBL" id="ML996126">
    <property type="protein sequence ID" value="KAF2736335.1"/>
    <property type="molecule type" value="Genomic_DNA"/>
</dbReference>
<evidence type="ECO:0000313" key="3">
    <source>
        <dbReference type="Proteomes" id="UP000799444"/>
    </source>
</evidence>
<protein>
    <submittedName>
        <fullName evidence="2">Uncharacterized protein</fullName>
    </submittedName>
</protein>
<feature type="compositionally biased region" description="Polar residues" evidence="1">
    <location>
        <begin position="1"/>
        <end position="13"/>
    </location>
</feature>
<proteinExistence type="predicted"/>
<evidence type="ECO:0000313" key="2">
    <source>
        <dbReference type="EMBL" id="KAF2736335.1"/>
    </source>
</evidence>
<sequence length="550" mass="62458">MKQMRDNPSSQPYLETLEKMTPPASSHEPPDRGKSAPHFTRAIVSDSLHDTDEEGDKAPLHTESSKSPCSIELLAKVDIVDLNENGDEDDILVAAKEWLDDKCNEELSKIDWTPDYAPYRPSKMAESGDMPLLLDGRCASLEPAAMEASSLGMCLDPLDRIRRRVEPLEAETSETLILETMTEEAPGEPSISDKASYEGNDEAEERLLAMLLSWNDAARSSRYAEGELADRSEQLLYVLRERQNIMSKMPTGILYALCRSEPNRHVLQLEESDVKVVRALYKVRPEIEGIGKRCPYELMAILWVVRPMAEPRIDQAVEEELWSTMVHETRLHLNPRFESEKEYLKSALACAQELGNRDEIGRLERSKERLNKELRDLGCLSVLDDLKMVSSGLEAGMRHEIQLLDRLREPLGPCSRLLELLQTSREIDERLQKALANEPNDPEDQTEFTGRGLELLLDLSKKQVWREGWFRRWVRLDPVTKRLHDGEAGAYACKLRMGIDDMMEISTAVSGQVDRLGKTMQGISNVLAERYIQEAFMLDFVDRMDAKEGA</sequence>
<comment type="caution">
    <text evidence="2">The sequence shown here is derived from an EMBL/GenBank/DDBJ whole genome shotgun (WGS) entry which is preliminary data.</text>
</comment>
<reference evidence="2" key="1">
    <citation type="journal article" date="2020" name="Stud. Mycol.">
        <title>101 Dothideomycetes genomes: a test case for predicting lifestyles and emergence of pathogens.</title>
        <authorList>
            <person name="Haridas S."/>
            <person name="Albert R."/>
            <person name="Binder M."/>
            <person name="Bloem J."/>
            <person name="Labutti K."/>
            <person name="Salamov A."/>
            <person name="Andreopoulos B."/>
            <person name="Baker S."/>
            <person name="Barry K."/>
            <person name="Bills G."/>
            <person name="Bluhm B."/>
            <person name="Cannon C."/>
            <person name="Castanera R."/>
            <person name="Culley D."/>
            <person name="Daum C."/>
            <person name="Ezra D."/>
            <person name="Gonzalez J."/>
            <person name="Henrissat B."/>
            <person name="Kuo A."/>
            <person name="Liang C."/>
            <person name="Lipzen A."/>
            <person name="Lutzoni F."/>
            <person name="Magnuson J."/>
            <person name="Mondo S."/>
            <person name="Nolan M."/>
            <person name="Ohm R."/>
            <person name="Pangilinan J."/>
            <person name="Park H.-J."/>
            <person name="Ramirez L."/>
            <person name="Alfaro M."/>
            <person name="Sun H."/>
            <person name="Tritt A."/>
            <person name="Yoshinaga Y."/>
            <person name="Zwiers L.-H."/>
            <person name="Turgeon B."/>
            <person name="Goodwin S."/>
            <person name="Spatafora J."/>
            <person name="Crous P."/>
            <person name="Grigoriev I."/>
        </authorList>
    </citation>
    <scope>NUCLEOTIDE SEQUENCE</scope>
    <source>
        <strain evidence="2">CBS 125425</strain>
    </source>
</reference>
<keyword evidence="3" id="KW-1185">Reference proteome</keyword>
<feature type="region of interest" description="Disordered" evidence="1">
    <location>
        <begin position="1"/>
        <end position="66"/>
    </location>
</feature>
<dbReference type="AlphaFoldDB" id="A0A9P4V5G0"/>
<name>A0A9P4V5G0_9PLEO</name>
<evidence type="ECO:0000256" key="1">
    <source>
        <dbReference type="SAM" id="MobiDB-lite"/>
    </source>
</evidence>